<gene>
    <name evidence="2" type="ORF">pgond44_07150</name>
</gene>
<evidence type="ECO:0000313" key="2">
    <source>
        <dbReference type="EMBL" id="EMY81609.1"/>
    </source>
</evidence>
<dbReference type="RefSeq" id="WP_003439004.1">
    <property type="nucleotide sequence ID" value="NZ_APLF01000005.1"/>
</dbReference>
<dbReference type="EMBL" id="APLF01000005">
    <property type="protein sequence ID" value="EMY81609.1"/>
    <property type="molecule type" value="Genomic_DNA"/>
</dbReference>
<protein>
    <recommendedName>
        <fullName evidence="1">Thoeris protein ThsB TIR-like domain-containing protein</fullName>
    </recommendedName>
</protein>
<evidence type="ECO:0000313" key="3">
    <source>
        <dbReference type="Proteomes" id="UP000012317"/>
    </source>
</evidence>
<dbReference type="eggNOG" id="ENOG502ZBUE">
    <property type="taxonomic scope" value="Bacteria"/>
</dbReference>
<keyword evidence="3" id="KW-1185">Reference proteome</keyword>
<comment type="caution">
    <text evidence="2">The sequence shown here is derived from an EMBL/GenBank/DDBJ whole genome shotgun (WGS) entry which is preliminary data.</text>
</comment>
<feature type="domain" description="Thoeris protein ThsB TIR-like" evidence="1">
    <location>
        <begin position="41"/>
        <end position="137"/>
    </location>
</feature>
<accession>N1WWV1</accession>
<dbReference type="Proteomes" id="UP000012317">
    <property type="component" value="Unassembled WGS sequence"/>
</dbReference>
<dbReference type="AlphaFoldDB" id="N1WWV1"/>
<dbReference type="InterPro" id="IPR015032">
    <property type="entry name" value="ThsB__TIR-like_domain"/>
</dbReference>
<organism evidence="2 3">
    <name type="scientific">Psychroflexus gondwanensis ACAM 44</name>
    <dbReference type="NCBI Taxonomy" id="1189619"/>
    <lineage>
        <taxon>Bacteria</taxon>
        <taxon>Pseudomonadati</taxon>
        <taxon>Bacteroidota</taxon>
        <taxon>Flavobacteriia</taxon>
        <taxon>Flavobacteriales</taxon>
        <taxon>Flavobacteriaceae</taxon>
        <taxon>Psychroflexus</taxon>
    </lineage>
</organism>
<dbReference type="Pfam" id="PF08937">
    <property type="entry name" value="ThsB_TIR"/>
    <property type="match status" value="1"/>
</dbReference>
<name>N1WWV1_9FLAO</name>
<reference evidence="2 3" key="1">
    <citation type="journal article" date="2014" name="Genome Biol. Evol.">
        <title>Extensive gene acquisition in the extremely psychrophilic bacterial species Psychroflexus torquis and the link to sea-ice ecosystem specialism.</title>
        <authorList>
            <person name="Feng S."/>
            <person name="Powell S.M."/>
            <person name="Wilson R."/>
            <person name="Bowman J.P."/>
        </authorList>
    </citation>
    <scope>NUCLEOTIDE SEQUENCE [LARGE SCALE GENOMIC DNA]</scope>
    <source>
        <strain evidence="2 3">ACAM 44</strain>
    </source>
</reference>
<sequence length="231" mass="26829">MGRKIFVSYKYKDTQVSSMNKKDLLTLGGKLFFQDRLTRVRDYVDKLQEIIGKDNINLGEKEGESLEEFKQETIRTSLKDKIFNSSVTIVMLSKGMKDNSKTEREQWIPWEVSYSLRETTRSDRTSRMNAVLGVVLPDETGSYDWYYTHNTVCNSITHTTGQLFGVLKENMFNIKEPTTRACNGSFISEGECSFIKTETWENFKGNHKFYIDKAIEIRENNEAYTIVKTIK</sequence>
<dbReference type="STRING" id="1189619.pgond44_07150"/>
<evidence type="ECO:0000259" key="1">
    <source>
        <dbReference type="Pfam" id="PF08937"/>
    </source>
</evidence>
<proteinExistence type="predicted"/>